<comment type="caution">
    <text evidence="2">The sequence shown here is derived from an EMBL/GenBank/DDBJ whole genome shotgun (WGS) entry which is preliminary data.</text>
</comment>
<feature type="region of interest" description="Disordered" evidence="1">
    <location>
        <begin position="1"/>
        <end position="126"/>
    </location>
</feature>
<dbReference type="EMBL" id="CAXAMN010011440">
    <property type="protein sequence ID" value="CAK9035234.1"/>
    <property type="molecule type" value="Genomic_DNA"/>
</dbReference>
<feature type="compositionally biased region" description="Polar residues" evidence="1">
    <location>
        <begin position="49"/>
        <end position="58"/>
    </location>
</feature>
<proteinExistence type="predicted"/>
<keyword evidence="3" id="KW-1185">Reference proteome</keyword>
<evidence type="ECO:0008006" key="4">
    <source>
        <dbReference type="Google" id="ProtNLM"/>
    </source>
</evidence>
<feature type="non-terminal residue" evidence="2">
    <location>
        <position position="215"/>
    </location>
</feature>
<dbReference type="Proteomes" id="UP001642484">
    <property type="component" value="Unassembled WGS sequence"/>
</dbReference>
<name>A0ABP0L7V2_9DINO</name>
<protein>
    <recommendedName>
        <fullName evidence="4">Ribosome biogenesis protein NOP53</fullName>
    </recommendedName>
</protein>
<feature type="compositionally biased region" description="Pro residues" evidence="1">
    <location>
        <begin position="14"/>
        <end position="24"/>
    </location>
</feature>
<sequence>MDTSPTEICSEPTLVPPAPPPSPTSPAFLEEQYPPPLPVSKPREVATGESATQTSPTAKDTESNECHVGADLGPPKMASDVSAPPPDAAMDPPVLQNAALQADLDTELDAPEIPPVTKKLKTKTGMTFQEHRAMKRFVPDPNNPAELRLRREMDKKNEREKERKKRRHVEAMALAKAATAAAKAKTAKTLDSDLVSCCKAASEDFDWQRIPFVLE</sequence>
<feature type="compositionally biased region" description="Low complexity" evidence="1">
    <location>
        <begin position="77"/>
        <end position="94"/>
    </location>
</feature>
<gene>
    <name evidence="2" type="ORF">CCMP2556_LOCUS19822</name>
</gene>
<evidence type="ECO:0000256" key="1">
    <source>
        <dbReference type="SAM" id="MobiDB-lite"/>
    </source>
</evidence>
<reference evidence="2 3" key="1">
    <citation type="submission" date="2024-02" db="EMBL/GenBank/DDBJ databases">
        <authorList>
            <person name="Chen Y."/>
            <person name="Shah S."/>
            <person name="Dougan E. K."/>
            <person name="Thang M."/>
            <person name="Chan C."/>
        </authorList>
    </citation>
    <scope>NUCLEOTIDE SEQUENCE [LARGE SCALE GENOMIC DNA]</scope>
</reference>
<evidence type="ECO:0000313" key="2">
    <source>
        <dbReference type="EMBL" id="CAK9035234.1"/>
    </source>
</evidence>
<evidence type="ECO:0000313" key="3">
    <source>
        <dbReference type="Proteomes" id="UP001642484"/>
    </source>
</evidence>
<organism evidence="2 3">
    <name type="scientific">Durusdinium trenchii</name>
    <dbReference type="NCBI Taxonomy" id="1381693"/>
    <lineage>
        <taxon>Eukaryota</taxon>
        <taxon>Sar</taxon>
        <taxon>Alveolata</taxon>
        <taxon>Dinophyceae</taxon>
        <taxon>Suessiales</taxon>
        <taxon>Symbiodiniaceae</taxon>
        <taxon>Durusdinium</taxon>
    </lineage>
</organism>
<accession>A0ABP0L7V2</accession>